<keyword evidence="3" id="KW-1185">Reference proteome</keyword>
<dbReference type="Pfam" id="PF14286">
    <property type="entry name" value="DHHW"/>
    <property type="match status" value="1"/>
</dbReference>
<dbReference type="Proteomes" id="UP001575622">
    <property type="component" value="Unassembled WGS sequence"/>
</dbReference>
<reference evidence="2 3" key="1">
    <citation type="submission" date="2024-09" db="EMBL/GenBank/DDBJ databases">
        <authorList>
            <person name="Makale K.P.P."/>
            <person name="Makhzoum A."/>
            <person name="Rantong G."/>
            <person name="Rahube T.O."/>
        </authorList>
    </citation>
    <scope>NUCLEOTIDE SEQUENCE [LARGE SCALE GENOMIC DNA]</scope>
    <source>
        <strain evidence="2 3">KM_D13</strain>
    </source>
</reference>
<feature type="compositionally biased region" description="Low complexity" evidence="1">
    <location>
        <begin position="106"/>
        <end position="121"/>
    </location>
</feature>
<comment type="caution">
    <text evidence="2">The sequence shown here is derived from an EMBL/GenBank/DDBJ whole genome shotgun (WGS) entry which is preliminary data.</text>
</comment>
<protein>
    <submittedName>
        <fullName evidence="2">DHHW family protein</fullName>
    </submittedName>
</protein>
<evidence type="ECO:0000313" key="3">
    <source>
        <dbReference type="Proteomes" id="UP001575622"/>
    </source>
</evidence>
<proteinExistence type="predicted"/>
<dbReference type="RefSeq" id="WP_373955185.1">
    <property type="nucleotide sequence ID" value="NZ_JBHDLN010000012.1"/>
</dbReference>
<gene>
    <name evidence="2" type="ORF">ACEU3E_22760</name>
</gene>
<dbReference type="EMBL" id="JBHDLN010000012">
    <property type="protein sequence ID" value="MFB0845014.1"/>
    <property type="molecule type" value="Genomic_DNA"/>
</dbReference>
<feature type="region of interest" description="Disordered" evidence="1">
    <location>
        <begin position="106"/>
        <end position="129"/>
    </location>
</feature>
<evidence type="ECO:0000256" key="1">
    <source>
        <dbReference type="SAM" id="MobiDB-lite"/>
    </source>
</evidence>
<name>A0ABV4V4K0_9BACL</name>
<sequence>MRFGHWLQIGLFLAFLCAGTVSSLYAFGLGHAVSETENRALASLPRWSLGELKSGTYFRQLENYWADHVAFRDSLVSAGQKVASWRGLSGGEHAVLIASQANNTGGANAAPAQEQTASAASIEGAPQTTTVPEAPRAVEGMTQEASASKEKGRVIGKVLVVGSKAVNLFTYDPAAGQAYADAVNRFHDEFSLALGGEATTFVLLAPTAAEWVSAASLKSLSDSQRQAIEHVYKRLHPQVKTIDAWSSLNAHKQEPLYFRTDHHWTATGAYYAYEAFMHAQGVPPVPLARYETENVTGFLGSLYSATLSSQLQKVPDTLVLYKPFVKHEYAVHYAAPLRMELLDKSHAAKKNKYRIFLSGDRPWGLIKTEAESGRRVAVVKDSYGNALVPFLLPHYKEIYVIDPRQFGQPLIPFLKKREIHELLFLNNTEVAMYDGFSQQIGKLLTPPGTAAK</sequence>
<evidence type="ECO:0000313" key="2">
    <source>
        <dbReference type="EMBL" id="MFB0845014.1"/>
    </source>
</evidence>
<accession>A0ABV4V4K0</accession>
<dbReference type="InterPro" id="IPR025945">
    <property type="entry name" value="DHHW"/>
</dbReference>
<organism evidence="2 3">
    <name type="scientific">Paenibacillus oleatilyticus</name>
    <dbReference type="NCBI Taxonomy" id="2594886"/>
    <lineage>
        <taxon>Bacteria</taxon>
        <taxon>Bacillati</taxon>
        <taxon>Bacillota</taxon>
        <taxon>Bacilli</taxon>
        <taxon>Bacillales</taxon>
        <taxon>Paenibacillaceae</taxon>
        <taxon>Paenibacillus</taxon>
    </lineage>
</organism>